<dbReference type="AlphaFoldDB" id="A0A242WC65"/>
<protein>
    <submittedName>
        <fullName evidence="2">Uncharacterized protein</fullName>
    </submittedName>
</protein>
<sequence>MIADSPHYYYNIGHQKMMKKLKLIDLSIFVVLFLWLLSNDFSVKTKLGWAFVVVCIVYAILLIIKLCMRGEDE</sequence>
<dbReference type="EMBL" id="NFCF01000063">
    <property type="protein sequence ID" value="OTW50935.1"/>
    <property type="molecule type" value="Genomic_DNA"/>
</dbReference>
<organism evidence="2 3">
    <name type="scientific">Bacillus thuringiensis serovar mexicanensis</name>
    <dbReference type="NCBI Taxonomy" id="180868"/>
    <lineage>
        <taxon>Bacteria</taxon>
        <taxon>Bacillati</taxon>
        <taxon>Bacillota</taxon>
        <taxon>Bacilli</taxon>
        <taxon>Bacillales</taxon>
        <taxon>Bacillaceae</taxon>
        <taxon>Bacillus</taxon>
        <taxon>Bacillus cereus group</taxon>
    </lineage>
</organism>
<comment type="caution">
    <text evidence="2">The sequence shown here is derived from an EMBL/GenBank/DDBJ whole genome shotgun (WGS) entry which is preliminary data.</text>
</comment>
<name>A0A242WC65_BACTU</name>
<keyword evidence="1" id="KW-0812">Transmembrane</keyword>
<evidence type="ECO:0000313" key="2">
    <source>
        <dbReference type="EMBL" id="OTW50935.1"/>
    </source>
</evidence>
<evidence type="ECO:0000256" key="1">
    <source>
        <dbReference type="SAM" id="Phobius"/>
    </source>
</evidence>
<feature type="transmembrane region" description="Helical" evidence="1">
    <location>
        <begin position="49"/>
        <end position="68"/>
    </location>
</feature>
<feature type="transmembrane region" description="Helical" evidence="1">
    <location>
        <begin position="21"/>
        <end position="37"/>
    </location>
</feature>
<proteinExistence type="predicted"/>
<evidence type="ECO:0000313" key="3">
    <source>
        <dbReference type="Proteomes" id="UP000195152"/>
    </source>
</evidence>
<keyword evidence="1" id="KW-0472">Membrane</keyword>
<dbReference type="Proteomes" id="UP000195152">
    <property type="component" value="Unassembled WGS sequence"/>
</dbReference>
<reference evidence="2 3" key="1">
    <citation type="submission" date="2016-10" db="EMBL/GenBank/DDBJ databases">
        <title>Comparative genomics of Bacillus thuringiensis reveals a path to pathogens against multiple invertebrate hosts.</title>
        <authorList>
            <person name="Zheng J."/>
            <person name="Gao Q."/>
            <person name="Liu H."/>
            <person name="Peng D."/>
            <person name="Ruan L."/>
            <person name="Sun M."/>
        </authorList>
    </citation>
    <scope>NUCLEOTIDE SEQUENCE [LARGE SCALE GENOMIC DNA]</scope>
    <source>
        <strain evidence="2">BGSC 4AC1</strain>
    </source>
</reference>
<accession>A0A242WC65</accession>
<dbReference type="RefSeq" id="WP_000559727.1">
    <property type="nucleotide sequence ID" value="NZ_NFCF01000063.1"/>
</dbReference>
<keyword evidence="1" id="KW-1133">Transmembrane helix</keyword>
<gene>
    <name evidence="2" type="ORF">BK699_10360</name>
</gene>